<dbReference type="EMBL" id="FNNO01000003">
    <property type="protein sequence ID" value="SDW48610.1"/>
    <property type="molecule type" value="Genomic_DNA"/>
</dbReference>
<dbReference type="AlphaFoldDB" id="A0A8X8IAG6"/>
<gene>
    <name evidence="2" type="ORF">SAMN05444410_10393</name>
</gene>
<feature type="transmembrane region" description="Helical" evidence="1">
    <location>
        <begin position="93"/>
        <end position="115"/>
    </location>
</feature>
<keyword evidence="3" id="KW-1185">Reference proteome</keyword>
<comment type="caution">
    <text evidence="2">The sequence shown here is derived from an EMBL/GenBank/DDBJ whole genome shotgun (WGS) entry which is preliminary data.</text>
</comment>
<feature type="transmembrane region" description="Helical" evidence="1">
    <location>
        <begin position="157"/>
        <end position="180"/>
    </location>
</feature>
<feature type="transmembrane region" description="Helical" evidence="1">
    <location>
        <begin position="60"/>
        <end position="81"/>
    </location>
</feature>
<evidence type="ECO:0000256" key="1">
    <source>
        <dbReference type="SAM" id="Phobius"/>
    </source>
</evidence>
<reference evidence="2 3" key="1">
    <citation type="submission" date="2016-10" db="EMBL/GenBank/DDBJ databases">
        <authorList>
            <person name="Varghese N."/>
            <person name="Submissions S."/>
        </authorList>
    </citation>
    <scope>NUCLEOTIDE SEQUENCE [LARGE SCALE GENOMIC DNA]</scope>
    <source>
        <strain evidence="2 3">DSM 25353</strain>
    </source>
</reference>
<feature type="transmembrane region" description="Helical" evidence="1">
    <location>
        <begin position="6"/>
        <end position="25"/>
    </location>
</feature>
<sequence>MENVPAYVGIIFGLTTLLTIYFFALATTQMRLVLSILFIWLAAQAVISITGFYYRNTHAQPPAFLLATLPNMLVILVLFITKRGRTFIDGMNLKVLTILHIIRIPVEIVLLWLCMHKVVPQIMTFEGRNFDILSGISAPFIYYIAFRKETYNKWVLLVWNIICLILLINIVSIAILSAPFAFQRFGLDQPNIAVLYFPYIWLPACVVPVVLLSHLASIRLLLKKSK</sequence>
<evidence type="ECO:0000313" key="3">
    <source>
        <dbReference type="Proteomes" id="UP000198711"/>
    </source>
</evidence>
<dbReference type="RefSeq" id="WP_092722619.1">
    <property type="nucleotide sequence ID" value="NZ_FNNO01000003.1"/>
</dbReference>
<feature type="transmembrane region" description="Helical" evidence="1">
    <location>
        <begin position="127"/>
        <end position="145"/>
    </location>
</feature>
<feature type="transmembrane region" description="Helical" evidence="1">
    <location>
        <begin position="200"/>
        <end position="222"/>
    </location>
</feature>
<keyword evidence="1" id="KW-0812">Transmembrane</keyword>
<organism evidence="2 3">
    <name type="scientific">Hydrobacter penzbergensis</name>
    <dbReference type="NCBI Taxonomy" id="1235997"/>
    <lineage>
        <taxon>Bacteria</taxon>
        <taxon>Pseudomonadati</taxon>
        <taxon>Bacteroidota</taxon>
        <taxon>Chitinophagia</taxon>
        <taxon>Chitinophagales</taxon>
        <taxon>Chitinophagaceae</taxon>
        <taxon>Hydrobacter</taxon>
    </lineage>
</organism>
<dbReference type="Proteomes" id="UP000198711">
    <property type="component" value="Unassembled WGS sequence"/>
</dbReference>
<proteinExistence type="predicted"/>
<accession>A0A8X8IAG6</accession>
<keyword evidence="1" id="KW-0472">Membrane</keyword>
<feature type="transmembrane region" description="Helical" evidence="1">
    <location>
        <begin position="32"/>
        <end position="54"/>
    </location>
</feature>
<name>A0A8X8IAG6_9BACT</name>
<keyword evidence="1" id="KW-1133">Transmembrane helix</keyword>
<protein>
    <submittedName>
        <fullName evidence="2">Uncharacterized protein</fullName>
    </submittedName>
</protein>
<evidence type="ECO:0000313" key="2">
    <source>
        <dbReference type="EMBL" id="SDW48610.1"/>
    </source>
</evidence>